<reference evidence="2" key="1">
    <citation type="journal article" date="2020" name="Stud. Mycol.">
        <title>101 Dothideomycetes genomes: a test case for predicting lifestyles and emergence of pathogens.</title>
        <authorList>
            <person name="Haridas S."/>
            <person name="Albert R."/>
            <person name="Binder M."/>
            <person name="Bloem J."/>
            <person name="Labutti K."/>
            <person name="Salamov A."/>
            <person name="Andreopoulos B."/>
            <person name="Baker S."/>
            <person name="Barry K."/>
            <person name="Bills G."/>
            <person name="Bluhm B."/>
            <person name="Cannon C."/>
            <person name="Castanera R."/>
            <person name="Culley D."/>
            <person name="Daum C."/>
            <person name="Ezra D."/>
            <person name="Gonzalez J."/>
            <person name="Henrissat B."/>
            <person name="Kuo A."/>
            <person name="Liang C."/>
            <person name="Lipzen A."/>
            <person name="Lutzoni F."/>
            <person name="Magnuson J."/>
            <person name="Mondo S."/>
            <person name="Nolan M."/>
            <person name="Ohm R."/>
            <person name="Pangilinan J."/>
            <person name="Park H.-J."/>
            <person name="Ramirez L."/>
            <person name="Alfaro M."/>
            <person name="Sun H."/>
            <person name="Tritt A."/>
            <person name="Yoshinaga Y."/>
            <person name="Zwiers L.-H."/>
            <person name="Turgeon B."/>
            <person name="Goodwin S."/>
            <person name="Spatafora J."/>
            <person name="Crous P."/>
            <person name="Grigoriev I."/>
        </authorList>
    </citation>
    <scope>NUCLEOTIDE SEQUENCE</scope>
    <source>
        <strain evidence="2">CBS 480.64</strain>
    </source>
</reference>
<keyword evidence="3" id="KW-1185">Reference proteome</keyword>
<proteinExistence type="predicted"/>
<organism evidence="2 3">
    <name type="scientific">Piedraia hortae CBS 480.64</name>
    <dbReference type="NCBI Taxonomy" id="1314780"/>
    <lineage>
        <taxon>Eukaryota</taxon>
        <taxon>Fungi</taxon>
        <taxon>Dikarya</taxon>
        <taxon>Ascomycota</taxon>
        <taxon>Pezizomycotina</taxon>
        <taxon>Dothideomycetes</taxon>
        <taxon>Dothideomycetidae</taxon>
        <taxon>Capnodiales</taxon>
        <taxon>Piedraiaceae</taxon>
        <taxon>Piedraia</taxon>
    </lineage>
</organism>
<evidence type="ECO:0000313" key="3">
    <source>
        <dbReference type="Proteomes" id="UP000799421"/>
    </source>
</evidence>
<gene>
    <name evidence="2" type="ORF">K470DRAFT_260238</name>
</gene>
<dbReference type="AlphaFoldDB" id="A0A6A7BSV1"/>
<dbReference type="EMBL" id="MU006020">
    <property type="protein sequence ID" value="KAF2858017.1"/>
    <property type="molecule type" value="Genomic_DNA"/>
</dbReference>
<name>A0A6A7BSV1_9PEZI</name>
<accession>A0A6A7BSV1</accession>
<evidence type="ECO:0000256" key="1">
    <source>
        <dbReference type="SAM" id="MobiDB-lite"/>
    </source>
</evidence>
<feature type="region of interest" description="Disordered" evidence="1">
    <location>
        <begin position="53"/>
        <end position="77"/>
    </location>
</feature>
<sequence length="107" mass="11417">MHNGTHLLTIITNGPLGLCIIKLTVPVLPFKISAKTHDHKSFQILAQMPVMGNAHGIPARPTPPQSVESSTARRGRGLASVCKGTQQGPFLMWSGGDDHIVNCIDSP</sequence>
<evidence type="ECO:0000313" key="2">
    <source>
        <dbReference type="EMBL" id="KAF2858017.1"/>
    </source>
</evidence>
<dbReference type="Proteomes" id="UP000799421">
    <property type="component" value="Unassembled WGS sequence"/>
</dbReference>
<feature type="non-terminal residue" evidence="2">
    <location>
        <position position="107"/>
    </location>
</feature>
<protein>
    <submittedName>
        <fullName evidence="2">Uncharacterized protein</fullName>
    </submittedName>
</protein>